<organism evidence="9 10">
    <name type="scientific">Forsythia ovata</name>
    <dbReference type="NCBI Taxonomy" id="205694"/>
    <lineage>
        <taxon>Eukaryota</taxon>
        <taxon>Viridiplantae</taxon>
        <taxon>Streptophyta</taxon>
        <taxon>Embryophyta</taxon>
        <taxon>Tracheophyta</taxon>
        <taxon>Spermatophyta</taxon>
        <taxon>Magnoliopsida</taxon>
        <taxon>eudicotyledons</taxon>
        <taxon>Gunneridae</taxon>
        <taxon>Pentapetalae</taxon>
        <taxon>asterids</taxon>
        <taxon>lamiids</taxon>
        <taxon>Lamiales</taxon>
        <taxon>Oleaceae</taxon>
        <taxon>Forsythieae</taxon>
        <taxon>Forsythia</taxon>
    </lineage>
</organism>
<dbReference type="Proteomes" id="UP001604277">
    <property type="component" value="Unassembled WGS sequence"/>
</dbReference>
<accession>A0ABD1TLD1</accession>
<dbReference type="InterPro" id="IPR036388">
    <property type="entry name" value="WH-like_DNA-bd_sf"/>
</dbReference>
<dbReference type="SUPFAM" id="SSF46785">
    <property type="entry name" value="Winged helix' DNA-binding domain"/>
    <property type="match status" value="1"/>
</dbReference>
<reference evidence="10" key="1">
    <citation type="submission" date="2024-07" db="EMBL/GenBank/DDBJ databases">
        <title>Two chromosome-level genome assemblies of Korean endemic species Abeliophyllum distichum and Forsythia ovata (Oleaceae).</title>
        <authorList>
            <person name="Jang H."/>
        </authorList>
    </citation>
    <scope>NUCLEOTIDE SEQUENCE [LARGE SCALE GENOMIC DNA]</scope>
</reference>
<dbReference type="GO" id="GO:0005634">
    <property type="term" value="C:nucleus"/>
    <property type="evidence" value="ECO:0007669"/>
    <property type="project" value="UniProtKB-SubCell"/>
</dbReference>
<name>A0ABD1TLD1_9LAMI</name>
<dbReference type="AlphaFoldDB" id="A0ABD1TLD1"/>
<proteinExistence type="predicted"/>
<dbReference type="GO" id="GO:0003677">
    <property type="term" value="F:DNA binding"/>
    <property type="evidence" value="ECO:0007669"/>
    <property type="project" value="UniProtKB-KW"/>
</dbReference>
<dbReference type="EMBL" id="JBFOLJ010000008">
    <property type="protein sequence ID" value="KAL2513489.1"/>
    <property type="molecule type" value="Genomic_DNA"/>
</dbReference>
<evidence type="ECO:0000256" key="3">
    <source>
        <dbReference type="ARBA" id="ARBA00022454"/>
    </source>
</evidence>
<gene>
    <name evidence="9" type="ORF">Fot_27460</name>
</gene>
<feature type="domain" description="H15" evidence="8">
    <location>
        <begin position="112"/>
        <end position="181"/>
    </location>
</feature>
<evidence type="ECO:0000256" key="1">
    <source>
        <dbReference type="ARBA" id="ARBA00004123"/>
    </source>
</evidence>
<dbReference type="Pfam" id="PF00538">
    <property type="entry name" value="Linker_histone"/>
    <property type="match status" value="1"/>
</dbReference>
<keyword evidence="10" id="KW-1185">Reference proteome</keyword>
<evidence type="ECO:0000256" key="7">
    <source>
        <dbReference type="SAM" id="MobiDB-lite"/>
    </source>
</evidence>
<evidence type="ECO:0000313" key="10">
    <source>
        <dbReference type="Proteomes" id="UP001604277"/>
    </source>
</evidence>
<comment type="subcellular location">
    <subcellularLocation>
        <location evidence="2">Chromosome</location>
    </subcellularLocation>
    <subcellularLocation>
        <location evidence="1">Nucleus</location>
    </subcellularLocation>
</comment>
<comment type="caution">
    <text evidence="9">The sequence shown here is derived from an EMBL/GenBank/DDBJ whole genome shotgun (WGS) entry which is preliminary data.</text>
</comment>
<keyword evidence="5" id="KW-0539">Nucleus</keyword>
<feature type="compositionally biased region" description="Basic and acidic residues" evidence="7">
    <location>
        <begin position="1"/>
        <end position="19"/>
    </location>
</feature>
<evidence type="ECO:0000313" key="9">
    <source>
        <dbReference type="EMBL" id="KAL2513489.1"/>
    </source>
</evidence>
<evidence type="ECO:0000256" key="5">
    <source>
        <dbReference type="ARBA" id="ARBA00023242"/>
    </source>
</evidence>
<dbReference type="InterPro" id="IPR036390">
    <property type="entry name" value="WH_DNA-bd_sf"/>
</dbReference>
<evidence type="ECO:0000259" key="8">
    <source>
        <dbReference type="PROSITE" id="PS51504"/>
    </source>
</evidence>
<dbReference type="SMART" id="SM00526">
    <property type="entry name" value="H15"/>
    <property type="match status" value="1"/>
</dbReference>
<protein>
    <submittedName>
        <fullName evidence="9">Telomere repeat-binding factor 1</fullName>
    </submittedName>
</protein>
<evidence type="ECO:0000256" key="2">
    <source>
        <dbReference type="ARBA" id="ARBA00004286"/>
    </source>
</evidence>
<dbReference type="PROSITE" id="PS51504">
    <property type="entry name" value="H15"/>
    <property type="match status" value="1"/>
</dbReference>
<sequence>MGEPKQKWTPEEEAADKWRNMSGMESECSSRERTRLALKMMDQAPKLGESSVGLSTVAQGDEEMADTKVGIELLGCDIFYGIGSYETDPKEFNGSEDPNSASLAAYMGTNHAKKTMLDNLIVEVINNLRESGGSNKTTMAAYIKNQYWAPPNFKRILSTKLKHLAATGKLIKVKRKYRLATNSAMSQKRMALSVPLPEGRWGISPIIDWDDVSYLTKSQIDLELAKMWRMTPEEAAAAAAQAVADAEAAVAKAEEAVKEAEEAEAEAALLAFAAALKMMKRKNSPMMGSAKATEANGITGRCELMDKGGGLWGRWW</sequence>
<keyword evidence="4" id="KW-0238">DNA-binding</keyword>
<evidence type="ECO:0000256" key="6">
    <source>
        <dbReference type="SAM" id="Coils"/>
    </source>
</evidence>
<dbReference type="PANTHER" id="PTHR46267:SF8">
    <property type="entry name" value="TELOMERE REPEAT-BINDING FACTOR 1"/>
    <property type="match status" value="1"/>
</dbReference>
<dbReference type="PANTHER" id="PTHR46267">
    <property type="entry name" value="SINGLE MYB HISTONE 4"/>
    <property type="match status" value="1"/>
</dbReference>
<dbReference type="InterPro" id="IPR044597">
    <property type="entry name" value="SMH1-6"/>
</dbReference>
<evidence type="ECO:0000256" key="4">
    <source>
        <dbReference type="ARBA" id="ARBA00023125"/>
    </source>
</evidence>
<dbReference type="GO" id="GO:0005694">
    <property type="term" value="C:chromosome"/>
    <property type="evidence" value="ECO:0007669"/>
    <property type="project" value="UniProtKB-SubCell"/>
</dbReference>
<keyword evidence="3" id="KW-0158">Chromosome</keyword>
<feature type="coiled-coil region" evidence="6">
    <location>
        <begin position="236"/>
        <end position="273"/>
    </location>
</feature>
<dbReference type="Gene3D" id="1.10.10.10">
    <property type="entry name" value="Winged helix-like DNA-binding domain superfamily/Winged helix DNA-binding domain"/>
    <property type="match status" value="1"/>
</dbReference>
<dbReference type="InterPro" id="IPR005818">
    <property type="entry name" value="Histone_H1/H5_H15"/>
</dbReference>
<feature type="region of interest" description="Disordered" evidence="7">
    <location>
        <begin position="1"/>
        <end position="27"/>
    </location>
</feature>
<keyword evidence="6" id="KW-0175">Coiled coil</keyword>